<keyword evidence="3" id="KW-1185">Reference proteome</keyword>
<reference evidence="2 3" key="1">
    <citation type="submission" date="2023-08" db="EMBL/GenBank/DDBJ databases">
        <title>Genomic and mutational analysis of Pseudomonas syringae pv. tagetis EB037 pathogenicity on sunflower.</title>
        <authorList>
            <person name="Maul J.E."/>
        </authorList>
    </citation>
    <scope>NUCLEOTIDE SEQUENCE [LARGE SCALE GENOMIC DNA]</scope>
    <source>
        <strain evidence="2 3">EB037_T1</strain>
    </source>
</reference>
<proteinExistence type="predicted"/>
<feature type="domain" description="Multi-ubiquitin" evidence="1">
    <location>
        <begin position="112"/>
        <end position="177"/>
    </location>
</feature>
<organism evidence="2 3">
    <name type="scientific">Pseudomonas syringae pv. tagetis</name>
    <dbReference type="NCBI Taxonomy" id="129140"/>
    <lineage>
        <taxon>Bacteria</taxon>
        <taxon>Pseudomonadati</taxon>
        <taxon>Pseudomonadota</taxon>
        <taxon>Gammaproteobacteria</taxon>
        <taxon>Pseudomonadales</taxon>
        <taxon>Pseudomonadaceae</taxon>
        <taxon>Pseudomonas</taxon>
    </lineage>
</organism>
<protein>
    <submittedName>
        <fullName evidence="2">Multiubiquitin domain-containing protein</fullName>
    </submittedName>
</protein>
<dbReference type="Proteomes" id="UP001610657">
    <property type="component" value="Unassembled WGS sequence"/>
</dbReference>
<dbReference type="Pfam" id="PF14452">
    <property type="entry name" value="Multi_ubiq"/>
    <property type="match status" value="3"/>
</dbReference>
<name>A0ABW7NV84_9PSED</name>
<accession>A0ABW7NV84</accession>
<gene>
    <name evidence="2" type="ORF">RA271_27050</name>
</gene>
<feature type="domain" description="Multi-ubiquitin" evidence="1">
    <location>
        <begin position="183"/>
        <end position="256"/>
    </location>
</feature>
<feature type="domain" description="Multi-ubiquitin" evidence="1">
    <location>
        <begin position="44"/>
        <end position="107"/>
    </location>
</feature>
<sequence length="259" mass="29124">MIRHITLEDCMKNTHFEDVGDAIREGRPLREASAYRIRFGLEGLNFRDIDVPDPVPTGRQILDSAGLDRRSDYVLYALLVSGDFEDVRLDETVDLRSKGAERFIAFKSDRDFKFVLNDRQMAWGHPKLEASVLYDLANVLPEEAIFLEVRGGEDRLIEPEDQINLDAQGIERFVTAPRPQKGYVIVVNAVEEVVPDKHVTFEQVVKLSHPNAPAEANVKFSMTYRNAASQPHAGELAEGGSVEVKKQGTIFNVTRTVQS</sequence>
<evidence type="ECO:0000259" key="1">
    <source>
        <dbReference type="Pfam" id="PF14452"/>
    </source>
</evidence>
<evidence type="ECO:0000313" key="3">
    <source>
        <dbReference type="Proteomes" id="UP001610657"/>
    </source>
</evidence>
<comment type="caution">
    <text evidence="2">The sequence shown here is derived from an EMBL/GenBank/DDBJ whole genome shotgun (WGS) entry which is preliminary data.</text>
</comment>
<dbReference type="EMBL" id="JAVCQK010000036">
    <property type="protein sequence ID" value="MFH7518807.1"/>
    <property type="molecule type" value="Genomic_DNA"/>
</dbReference>
<dbReference type="InterPro" id="IPR027802">
    <property type="entry name" value="Multi-ubiquitin_dom"/>
</dbReference>
<evidence type="ECO:0000313" key="2">
    <source>
        <dbReference type="EMBL" id="MFH7518807.1"/>
    </source>
</evidence>
<dbReference type="RefSeq" id="WP_233593752.1">
    <property type="nucleotide sequence ID" value="NZ_JAVCPT010000035.1"/>
</dbReference>